<reference evidence="2 3" key="1">
    <citation type="journal article" date="2022" name="Allergy">
        <title>Genome assembly and annotation of Periplaneta americana reveal a comprehensive cockroach allergen profile.</title>
        <authorList>
            <person name="Wang L."/>
            <person name="Xiong Q."/>
            <person name="Saelim N."/>
            <person name="Wang L."/>
            <person name="Nong W."/>
            <person name="Wan A.T."/>
            <person name="Shi M."/>
            <person name="Liu X."/>
            <person name="Cao Q."/>
            <person name="Hui J.H.L."/>
            <person name="Sookrung N."/>
            <person name="Leung T.F."/>
            <person name="Tungtrongchitr A."/>
            <person name="Tsui S.K.W."/>
        </authorList>
    </citation>
    <scope>NUCLEOTIDE SEQUENCE [LARGE SCALE GENOMIC DNA]</scope>
    <source>
        <strain evidence="2">PWHHKU_190912</strain>
    </source>
</reference>
<gene>
    <name evidence="2" type="ORF">ANN_05287</name>
</gene>
<evidence type="ECO:0000256" key="1">
    <source>
        <dbReference type="SAM" id="MobiDB-lite"/>
    </source>
</evidence>
<dbReference type="EMBL" id="JAJSOF020000013">
    <property type="protein sequence ID" value="KAJ4443613.1"/>
    <property type="molecule type" value="Genomic_DNA"/>
</dbReference>
<proteinExistence type="predicted"/>
<sequence length="240" mass="29026">MDESRNAYRVLVGRLEEGKNLLEMPTRRWEDNIKMDLRRWDIMVQTGLIFLRIGHTAAEDNQRTGRLKSSPVFTSEVIVINVLEEDRRMICADIPLRKLRPKIRQNRLQLLESGELLLYHNARQQIVEPLAQQVLNVNRRRQHATVSPYSQKEKKNEVLSTYLVIIYGITSVAVNDYSLVSIVKERKKERKKERERERERKKERKKERKEKEREKERNKERKKERKKEREKERKKERNNE</sequence>
<evidence type="ECO:0000313" key="3">
    <source>
        <dbReference type="Proteomes" id="UP001148838"/>
    </source>
</evidence>
<keyword evidence="3" id="KW-1185">Reference proteome</keyword>
<feature type="compositionally biased region" description="Basic and acidic residues" evidence="1">
    <location>
        <begin position="209"/>
        <end position="240"/>
    </location>
</feature>
<dbReference type="Proteomes" id="UP001148838">
    <property type="component" value="Unassembled WGS sequence"/>
</dbReference>
<protein>
    <submittedName>
        <fullName evidence="2">Uncharacterized protein</fullName>
    </submittedName>
</protein>
<comment type="caution">
    <text evidence="2">The sequence shown here is derived from an EMBL/GenBank/DDBJ whole genome shotgun (WGS) entry which is preliminary data.</text>
</comment>
<evidence type="ECO:0000313" key="2">
    <source>
        <dbReference type="EMBL" id="KAJ4443613.1"/>
    </source>
</evidence>
<name>A0ABQ8TCH3_PERAM</name>
<feature type="region of interest" description="Disordered" evidence="1">
    <location>
        <begin position="187"/>
        <end position="240"/>
    </location>
</feature>
<organism evidence="2 3">
    <name type="scientific">Periplaneta americana</name>
    <name type="common">American cockroach</name>
    <name type="synonym">Blatta americana</name>
    <dbReference type="NCBI Taxonomy" id="6978"/>
    <lineage>
        <taxon>Eukaryota</taxon>
        <taxon>Metazoa</taxon>
        <taxon>Ecdysozoa</taxon>
        <taxon>Arthropoda</taxon>
        <taxon>Hexapoda</taxon>
        <taxon>Insecta</taxon>
        <taxon>Pterygota</taxon>
        <taxon>Neoptera</taxon>
        <taxon>Polyneoptera</taxon>
        <taxon>Dictyoptera</taxon>
        <taxon>Blattodea</taxon>
        <taxon>Blattoidea</taxon>
        <taxon>Blattidae</taxon>
        <taxon>Blattinae</taxon>
        <taxon>Periplaneta</taxon>
    </lineage>
</organism>
<accession>A0ABQ8TCH3</accession>